<dbReference type="InterPro" id="IPR008506">
    <property type="entry name" value="SND2/TMEM208"/>
</dbReference>
<comment type="caution">
    <text evidence="9">The sequence shown here is derived from an EMBL/GenBank/DDBJ whole genome shotgun (WGS) entry which is preliminary data.</text>
</comment>
<dbReference type="EMBL" id="LNZH02000215">
    <property type="protein sequence ID" value="OCB84442.1"/>
    <property type="molecule type" value="Genomic_DNA"/>
</dbReference>
<feature type="compositionally biased region" description="Basic and acidic residues" evidence="7">
    <location>
        <begin position="168"/>
        <end position="177"/>
    </location>
</feature>
<keyword evidence="3 8" id="KW-0812">Transmembrane</keyword>
<comment type="subcellular location">
    <subcellularLocation>
        <location evidence="1">Endoplasmic reticulum membrane</location>
        <topology evidence="1">Multi-pass membrane protein</topology>
    </subcellularLocation>
</comment>
<reference evidence="9" key="1">
    <citation type="submission" date="2016-06" db="EMBL/GenBank/DDBJ databases">
        <title>Draft Genome sequence of the fungus Inonotus baumii.</title>
        <authorList>
            <person name="Zhu H."/>
            <person name="Lin W."/>
        </authorList>
    </citation>
    <scope>NUCLEOTIDE SEQUENCE</scope>
    <source>
        <strain evidence="9">821</strain>
    </source>
</reference>
<organism evidence="9 10">
    <name type="scientific">Sanghuangporus baumii</name>
    <name type="common">Phellinus baumii</name>
    <dbReference type="NCBI Taxonomy" id="108892"/>
    <lineage>
        <taxon>Eukaryota</taxon>
        <taxon>Fungi</taxon>
        <taxon>Dikarya</taxon>
        <taxon>Basidiomycota</taxon>
        <taxon>Agaricomycotina</taxon>
        <taxon>Agaricomycetes</taxon>
        <taxon>Hymenochaetales</taxon>
        <taxon>Hymenochaetaceae</taxon>
        <taxon>Sanghuangporus</taxon>
    </lineage>
</organism>
<evidence type="ECO:0000256" key="7">
    <source>
        <dbReference type="SAM" id="MobiDB-lite"/>
    </source>
</evidence>
<keyword evidence="5 8" id="KW-1133">Transmembrane helix</keyword>
<comment type="similarity">
    <text evidence="2">Belongs to the TMEM208 family.</text>
</comment>
<keyword evidence="4" id="KW-0256">Endoplasmic reticulum</keyword>
<proteinExistence type="inferred from homology"/>
<evidence type="ECO:0000313" key="9">
    <source>
        <dbReference type="EMBL" id="OCB84442.1"/>
    </source>
</evidence>
<sequence>MANAAAKKSAAQSEKALKNLKYGMVISNALSILLRLLRSRGIFSLPFGIVYILLVLSYFVEIFIFYFLLKSGTPVRDAKGNVVRPPSVELANPGYFCEWLFDVLYITWACQIGSALISEYVWWLYIAIPGYVIYKVGPMAYGFLKPGGAPAEDVPVESTSKRQQKLKARQERGDPRVKAVNVNR</sequence>
<dbReference type="Proteomes" id="UP000757232">
    <property type="component" value="Unassembled WGS sequence"/>
</dbReference>
<name>A0A9Q5HRF1_SANBA</name>
<evidence type="ECO:0000256" key="5">
    <source>
        <dbReference type="ARBA" id="ARBA00022989"/>
    </source>
</evidence>
<dbReference type="PANTHER" id="PTHR13505">
    <property type="entry name" value="TRANSMEMBRANE PROTEIN 208"/>
    <property type="match status" value="1"/>
</dbReference>
<dbReference type="Pfam" id="PF05620">
    <property type="entry name" value="TMEM208_SND2"/>
    <property type="match status" value="1"/>
</dbReference>
<dbReference type="GO" id="GO:0006624">
    <property type="term" value="P:vacuolar protein processing"/>
    <property type="evidence" value="ECO:0007669"/>
    <property type="project" value="TreeGrafter"/>
</dbReference>
<dbReference type="AlphaFoldDB" id="A0A9Q5HRF1"/>
<evidence type="ECO:0000256" key="4">
    <source>
        <dbReference type="ARBA" id="ARBA00022824"/>
    </source>
</evidence>
<dbReference type="OrthoDB" id="10012212at2759"/>
<evidence type="ECO:0000256" key="2">
    <source>
        <dbReference type="ARBA" id="ARBA00009950"/>
    </source>
</evidence>
<dbReference type="GO" id="GO:0005773">
    <property type="term" value="C:vacuole"/>
    <property type="evidence" value="ECO:0007669"/>
    <property type="project" value="GOC"/>
</dbReference>
<dbReference type="GO" id="GO:0005789">
    <property type="term" value="C:endoplasmic reticulum membrane"/>
    <property type="evidence" value="ECO:0007669"/>
    <property type="project" value="UniProtKB-SubCell"/>
</dbReference>
<feature type="transmembrane region" description="Helical" evidence="8">
    <location>
        <begin position="20"/>
        <end position="37"/>
    </location>
</feature>
<accession>A0A9Q5HRF1</accession>
<feature type="transmembrane region" description="Helical" evidence="8">
    <location>
        <begin position="49"/>
        <end position="69"/>
    </location>
</feature>
<evidence type="ECO:0000256" key="1">
    <source>
        <dbReference type="ARBA" id="ARBA00004477"/>
    </source>
</evidence>
<keyword evidence="6 8" id="KW-0472">Membrane</keyword>
<evidence type="ECO:0000256" key="6">
    <source>
        <dbReference type="ARBA" id="ARBA00023136"/>
    </source>
</evidence>
<evidence type="ECO:0000256" key="8">
    <source>
        <dbReference type="SAM" id="Phobius"/>
    </source>
</evidence>
<evidence type="ECO:0000313" key="10">
    <source>
        <dbReference type="Proteomes" id="UP000757232"/>
    </source>
</evidence>
<protein>
    <submittedName>
        <fullName evidence="9">Opsin</fullName>
    </submittedName>
</protein>
<feature type="region of interest" description="Disordered" evidence="7">
    <location>
        <begin position="150"/>
        <end position="184"/>
    </location>
</feature>
<evidence type="ECO:0000256" key="3">
    <source>
        <dbReference type="ARBA" id="ARBA00022692"/>
    </source>
</evidence>
<gene>
    <name evidence="9" type="ORF">A7U60_g8428</name>
</gene>
<keyword evidence="10" id="KW-1185">Reference proteome</keyword>
<dbReference type="PANTHER" id="PTHR13505:SF7">
    <property type="entry name" value="TRANSMEMBRANE PROTEIN 208"/>
    <property type="match status" value="1"/>
</dbReference>